<proteinExistence type="predicted"/>
<dbReference type="PANTHER" id="PTHR13593:SF140">
    <property type="entry name" value="PLC-LIKE PHOSPHODIESTERASE"/>
    <property type="match status" value="1"/>
</dbReference>
<feature type="signal peptide" evidence="1">
    <location>
        <begin position="1"/>
        <end position="18"/>
    </location>
</feature>
<accession>A0ABQ0LBC5</accession>
<sequence>MLVPLALSLLLSATATSAATTCNGFSSLCSKSYGNMSFVGAHDSYAVGNPASNLAVNQDYDVTQQLTDGVRLLQMQAHNNSGTIQLCHTSCLLFNGGTLESYLTKVKSWMDSNPNDVVTLLIVVRVKYTSDIRVPHTVQNIDDLPASDYGTVFSAAGVDKLSYAPPTSPLTITQWPTLGQMIDNGTRLVSFLDNGADLTSVPYLLDEFTQNWETAYDLTSPSLFDCNVNRSKGDTTTSMFLINHFLDEVVLGEPAPDYTVANVTNGVSGTGSLGAQVDTCVGQYGRAPNFLLVDFYEYGGGSVFQVAASINGVTYSPTTPIATPVSASATSSSTGSTGGARSLTPFMTKSQALSSLLVVAGVLFGASSI</sequence>
<evidence type="ECO:0000313" key="2">
    <source>
        <dbReference type="EMBL" id="GAT48440.1"/>
    </source>
</evidence>
<reference evidence="2" key="1">
    <citation type="submission" date="2014-09" db="EMBL/GenBank/DDBJ databases">
        <title>Genome sequence of the luminous mushroom Mycena chlorophos for searching fungal bioluminescence genes.</title>
        <authorList>
            <person name="Tanaka Y."/>
            <person name="Kasuga D."/>
            <person name="Oba Y."/>
            <person name="Hase S."/>
            <person name="Sato K."/>
            <person name="Oba Y."/>
            <person name="Sakakibara Y."/>
        </authorList>
    </citation>
    <scope>NUCLEOTIDE SEQUENCE</scope>
</reference>
<dbReference type="EMBL" id="DF844587">
    <property type="protein sequence ID" value="GAT48440.1"/>
    <property type="molecule type" value="Genomic_DNA"/>
</dbReference>
<evidence type="ECO:0000313" key="3">
    <source>
        <dbReference type="Proteomes" id="UP000815677"/>
    </source>
</evidence>
<keyword evidence="1" id="KW-0732">Signal</keyword>
<protein>
    <submittedName>
        <fullName evidence="2">PLC-like phosphodiesterase</fullName>
    </submittedName>
</protein>
<organism evidence="2 3">
    <name type="scientific">Mycena chlorophos</name>
    <name type="common">Agaric fungus</name>
    <name type="synonym">Agaricus chlorophos</name>
    <dbReference type="NCBI Taxonomy" id="658473"/>
    <lineage>
        <taxon>Eukaryota</taxon>
        <taxon>Fungi</taxon>
        <taxon>Dikarya</taxon>
        <taxon>Basidiomycota</taxon>
        <taxon>Agaricomycotina</taxon>
        <taxon>Agaricomycetes</taxon>
        <taxon>Agaricomycetidae</taxon>
        <taxon>Agaricales</taxon>
        <taxon>Marasmiineae</taxon>
        <taxon>Mycenaceae</taxon>
        <taxon>Mycena</taxon>
    </lineage>
</organism>
<dbReference type="Proteomes" id="UP000815677">
    <property type="component" value="Unassembled WGS sequence"/>
</dbReference>
<dbReference type="PANTHER" id="PTHR13593">
    <property type="match status" value="1"/>
</dbReference>
<feature type="chain" id="PRO_5046650230" evidence="1">
    <location>
        <begin position="19"/>
        <end position="369"/>
    </location>
</feature>
<gene>
    <name evidence="2" type="ORF">MCHLO_05843</name>
</gene>
<dbReference type="InterPro" id="IPR051057">
    <property type="entry name" value="PI-PLC_domain"/>
</dbReference>
<dbReference type="Gene3D" id="3.20.20.190">
    <property type="entry name" value="Phosphatidylinositol (PI) phosphodiesterase"/>
    <property type="match status" value="1"/>
</dbReference>
<name>A0ABQ0LBC5_MYCCL</name>
<dbReference type="SUPFAM" id="SSF51695">
    <property type="entry name" value="PLC-like phosphodiesterases"/>
    <property type="match status" value="1"/>
</dbReference>
<keyword evidence="3" id="KW-1185">Reference proteome</keyword>
<evidence type="ECO:0000256" key="1">
    <source>
        <dbReference type="SAM" id="SignalP"/>
    </source>
</evidence>
<dbReference type="Pfam" id="PF26146">
    <property type="entry name" value="PI-PLC_X"/>
    <property type="match status" value="1"/>
</dbReference>
<dbReference type="InterPro" id="IPR017946">
    <property type="entry name" value="PLC-like_Pdiesterase_TIM-brl"/>
</dbReference>